<feature type="region of interest" description="Disordered" evidence="1">
    <location>
        <begin position="1"/>
        <end position="43"/>
    </location>
</feature>
<feature type="compositionally biased region" description="Polar residues" evidence="1">
    <location>
        <begin position="1"/>
        <end position="11"/>
    </location>
</feature>
<dbReference type="Pfam" id="PF13450">
    <property type="entry name" value="NAD_binding_8"/>
    <property type="match status" value="1"/>
</dbReference>
<evidence type="ECO:0000313" key="3">
    <source>
        <dbReference type="Proteomes" id="UP001223072"/>
    </source>
</evidence>
<comment type="caution">
    <text evidence="2">The sequence shown here is derived from an EMBL/GenBank/DDBJ whole genome shotgun (WGS) entry which is preliminary data.</text>
</comment>
<evidence type="ECO:0000313" key="2">
    <source>
        <dbReference type="EMBL" id="MDQ0934448.1"/>
    </source>
</evidence>
<dbReference type="InterPro" id="IPR036188">
    <property type="entry name" value="FAD/NAD-bd_sf"/>
</dbReference>
<organism evidence="2 3">
    <name type="scientific">Streptomyces turgidiscabies</name>
    <dbReference type="NCBI Taxonomy" id="85558"/>
    <lineage>
        <taxon>Bacteria</taxon>
        <taxon>Bacillati</taxon>
        <taxon>Actinomycetota</taxon>
        <taxon>Actinomycetes</taxon>
        <taxon>Kitasatosporales</taxon>
        <taxon>Streptomycetaceae</taxon>
        <taxon>Streptomyces</taxon>
    </lineage>
</organism>
<proteinExistence type="predicted"/>
<dbReference type="EMBL" id="JAUSZS010000004">
    <property type="protein sequence ID" value="MDQ0934448.1"/>
    <property type="molecule type" value="Genomic_DNA"/>
</dbReference>
<dbReference type="PANTHER" id="PTHR43734">
    <property type="entry name" value="PHYTOENE DESATURASE"/>
    <property type="match status" value="1"/>
</dbReference>
<name>A0ABU0RR29_9ACTN</name>
<gene>
    <name evidence="2" type="ORF">QFZ49_004388</name>
</gene>
<dbReference type="Proteomes" id="UP001223072">
    <property type="component" value="Unassembled WGS sequence"/>
</dbReference>
<dbReference type="Gene3D" id="3.90.660.50">
    <property type="match status" value="1"/>
</dbReference>
<sequence length="432" mass="46697">MSHSTPLNQSYRPKRKAPNHHPGRPRTCTRPAPAPPSTPRTPLTVIGGGFAGLTAAIAAAEAGAKVTVYEAHHTLGGRGRTAEGPYRTNDGPHALYSGGPHWTWLTRRDLIGPLAPLPPLEAARFHFRHQGTLRRTPPFAMLQLLRRSAQQAPLDVDFMTWATEQAGEKGALAAAHYSAVALFHHDPGSLSAAFVQERLRRAAALPPEAHYPRGGWASVIDRMAARAWNLGVRVETLSRVDALPTNTPVIVATSLDAARRLLRDDTLTWTGARTVLVDLAVRTRRGDPFVLSDLDAPGWLERFTAQDRTLAPAGEQLLQGQFPIAPGVSRAEGIARAEELLDLGFDGWRERVTWRREATANGRTGAVDLPGTSWRDRPAIQRADGVYLAGDQVAAPGVLAEVSFNSALTAVSLALGNRRLHGRPGPLDLKQA</sequence>
<reference evidence="2 3" key="1">
    <citation type="submission" date="2023-07" db="EMBL/GenBank/DDBJ databases">
        <title>Comparative genomics of wheat-associated soil bacteria to identify genetic determinants of phenazine resistance.</title>
        <authorList>
            <person name="Mouncey N."/>
        </authorList>
    </citation>
    <scope>NUCLEOTIDE SEQUENCE [LARGE SCALE GENOMIC DNA]</scope>
    <source>
        <strain evidence="2 3">W2I16</strain>
    </source>
</reference>
<keyword evidence="3" id="KW-1185">Reference proteome</keyword>
<evidence type="ECO:0000256" key="1">
    <source>
        <dbReference type="SAM" id="MobiDB-lite"/>
    </source>
</evidence>
<dbReference type="PRINTS" id="PR00368">
    <property type="entry name" value="FADPNR"/>
</dbReference>
<dbReference type="PRINTS" id="PR00411">
    <property type="entry name" value="PNDRDTASEI"/>
</dbReference>
<dbReference type="RefSeq" id="WP_307628041.1">
    <property type="nucleotide sequence ID" value="NZ_JAUSZS010000004.1"/>
</dbReference>
<dbReference type="Gene3D" id="3.50.50.60">
    <property type="entry name" value="FAD/NAD(P)-binding domain"/>
    <property type="match status" value="1"/>
</dbReference>
<dbReference type="PANTHER" id="PTHR43734:SF1">
    <property type="entry name" value="PHYTOENE DESATURASE"/>
    <property type="match status" value="1"/>
</dbReference>
<protein>
    <submittedName>
        <fullName evidence="2">Phytoene dehydrogenase-like protein</fullName>
    </submittedName>
</protein>
<accession>A0ABU0RR29</accession>
<feature type="compositionally biased region" description="Basic residues" evidence="1">
    <location>
        <begin position="12"/>
        <end position="24"/>
    </location>
</feature>
<dbReference type="SUPFAM" id="SSF51905">
    <property type="entry name" value="FAD/NAD(P)-binding domain"/>
    <property type="match status" value="1"/>
</dbReference>